<reference evidence="3 4" key="1">
    <citation type="journal article" date="2018" name="BMC Genomics">
        <title>The genome of Naegleria lovaniensis, the basis for a comparative approach to unravel pathogenicity factors of the human pathogenic amoeba N. fowleri.</title>
        <authorList>
            <person name="Liechti N."/>
            <person name="Schurch N."/>
            <person name="Bruggmann R."/>
            <person name="Wittwer M."/>
        </authorList>
    </citation>
    <scope>NUCLEOTIDE SEQUENCE [LARGE SCALE GENOMIC DNA]</scope>
    <source>
        <strain evidence="3 4">ATCC 30569</strain>
    </source>
</reference>
<comment type="caution">
    <text evidence="3">The sequence shown here is derived from an EMBL/GenBank/DDBJ whole genome shotgun (WGS) entry which is preliminary data.</text>
</comment>
<sequence>MPSQKNHPEAPTITLPASLLLNSSLSSRISSSSTNQKPNTANSSTMNTTKSTTTTVSSFGSSKVLAGTTNTSPQFFSSSTSTTTTTTALAPSRKIHLVTLEEKQRDQKQQQFSSSILPTTTRSDLSEPKVPSSSMNGKKKKKKQQPNSVQKNDLQLPQTTPPPVPSISTCHLNSSTPQKRKTSSSSSPNIHPQQPQQPTLSPMIEFEEDGILEDRASVLTNSARSRAPSHTLTLSPRSASTLSSASSDDGMMTRGHTMIQSYEEDGHDDEDELMNGSNRSSKTLKKTNQRLKKRVQSLTAEHAEALQKLTLLQEELNTLKQSYETELSKTKHMSQVIIGDLKTRNDNLKEKLKKQKEELEHLENSVITPLRTSFESKKLEFENVIVTLKDQLQNLSAAEERKYQEILTEQETDFTTKMELLKKEHEQTLQRQHQLKIELEAIVTRRTEEIISLKLTIESTQQLLTHTRTNYETQIEKLTTQFKTREDELLHLLKLKEEENQRLLQENALLRDKLKEKPQFSHASNNDNDMVKKFANLIPKQYPGSSLKSVRSSQPSTAMASSILQFLQGKRCVQL</sequence>
<organism evidence="3 4">
    <name type="scientific">Naegleria lovaniensis</name>
    <name type="common">Amoeba</name>
    <dbReference type="NCBI Taxonomy" id="51637"/>
    <lineage>
        <taxon>Eukaryota</taxon>
        <taxon>Discoba</taxon>
        <taxon>Heterolobosea</taxon>
        <taxon>Tetramitia</taxon>
        <taxon>Eutetramitia</taxon>
        <taxon>Vahlkampfiidae</taxon>
        <taxon>Naegleria</taxon>
    </lineage>
</organism>
<feature type="compositionally biased region" description="Polar residues" evidence="2">
    <location>
        <begin position="166"/>
        <end position="200"/>
    </location>
</feature>
<proteinExistence type="predicted"/>
<protein>
    <submittedName>
        <fullName evidence="3">Uncharacterized protein</fullName>
    </submittedName>
</protein>
<dbReference type="RefSeq" id="XP_044547799.1">
    <property type="nucleotide sequence ID" value="XM_044695715.1"/>
</dbReference>
<dbReference type="EMBL" id="PYSW02000025">
    <property type="protein sequence ID" value="KAG2382120.1"/>
    <property type="molecule type" value="Genomic_DNA"/>
</dbReference>
<evidence type="ECO:0000256" key="2">
    <source>
        <dbReference type="SAM" id="MobiDB-lite"/>
    </source>
</evidence>
<feature type="region of interest" description="Disordered" evidence="2">
    <location>
        <begin position="102"/>
        <end position="200"/>
    </location>
</feature>
<accession>A0AA88GKY4</accession>
<evidence type="ECO:0000313" key="3">
    <source>
        <dbReference type="EMBL" id="KAG2382120.1"/>
    </source>
</evidence>
<dbReference type="GeneID" id="68098367"/>
<evidence type="ECO:0000256" key="1">
    <source>
        <dbReference type="SAM" id="Coils"/>
    </source>
</evidence>
<feature type="coiled-coil region" evidence="1">
    <location>
        <begin position="468"/>
        <end position="513"/>
    </location>
</feature>
<dbReference type="AlphaFoldDB" id="A0AA88GKY4"/>
<keyword evidence="4" id="KW-1185">Reference proteome</keyword>
<gene>
    <name evidence="3" type="ORF">C9374_005912</name>
</gene>
<feature type="region of interest" description="Disordered" evidence="2">
    <location>
        <begin position="26"/>
        <end position="89"/>
    </location>
</feature>
<evidence type="ECO:0000313" key="4">
    <source>
        <dbReference type="Proteomes" id="UP000816034"/>
    </source>
</evidence>
<feature type="compositionally biased region" description="Low complexity" evidence="2">
    <location>
        <begin position="231"/>
        <end position="247"/>
    </location>
</feature>
<dbReference type="Proteomes" id="UP000816034">
    <property type="component" value="Unassembled WGS sequence"/>
</dbReference>
<name>A0AA88GKY4_NAELO</name>
<keyword evidence="1" id="KW-0175">Coiled coil</keyword>
<feature type="compositionally biased region" description="Acidic residues" evidence="2">
    <location>
        <begin position="262"/>
        <end position="273"/>
    </location>
</feature>
<feature type="region of interest" description="Disordered" evidence="2">
    <location>
        <begin position="222"/>
        <end position="290"/>
    </location>
</feature>
<feature type="compositionally biased region" description="Low complexity" evidence="2">
    <location>
        <begin position="26"/>
        <end position="87"/>
    </location>
</feature>
<feature type="compositionally biased region" description="Polar residues" evidence="2">
    <location>
        <begin position="109"/>
        <end position="123"/>
    </location>
</feature>